<dbReference type="AlphaFoldDB" id="A0A067RFR5"/>
<dbReference type="Proteomes" id="UP000027135">
    <property type="component" value="Unassembled WGS sequence"/>
</dbReference>
<dbReference type="OrthoDB" id="8172509at2759"/>
<comment type="similarity">
    <text evidence="1">Belongs to the cullin family.</text>
</comment>
<name>A0A067RFR5_ZOONE</name>
<accession>A0A067RFR5</accession>
<dbReference type="InterPro" id="IPR016159">
    <property type="entry name" value="Cullin_repeat-like_dom_sf"/>
</dbReference>
<gene>
    <name evidence="4" type="ORF">L798_12826</name>
</gene>
<dbReference type="STRING" id="136037.A0A067RFR5"/>
<sequence length="268" mass="30433">MDVSPSHKYSGYWSVVSKAVEQILQSTLVTRVSFEQMYSIVYKSVCDGFSEEMYRDLLGQCSRHLEQVDHSLYLCKQESDEQQDGDMVKFIMSFHKVLESYLSAVQQITPIFAYMNKFYVEVKLQTSLQAQLLDLFRQKVADCRMDAIMASVDDLLERPFTLSPAVMSSLFRNLHCIGRGDYGQRYPKLFSRYVPGVLPPMVQSDIEAHITETHELQRILRIQGEADGAAAATQQGQKRRGDDENYGPTFCVAIGNQEQPSVLPDASN</sequence>
<evidence type="ECO:0000313" key="5">
    <source>
        <dbReference type="Proteomes" id="UP000027135"/>
    </source>
</evidence>
<reference evidence="4 5" key="1">
    <citation type="journal article" date="2014" name="Nat. Commun.">
        <title>Molecular traces of alternative social organization in a termite genome.</title>
        <authorList>
            <person name="Terrapon N."/>
            <person name="Li C."/>
            <person name="Robertson H.M."/>
            <person name="Ji L."/>
            <person name="Meng X."/>
            <person name="Booth W."/>
            <person name="Chen Z."/>
            <person name="Childers C.P."/>
            <person name="Glastad K.M."/>
            <person name="Gokhale K."/>
            <person name="Gowin J."/>
            <person name="Gronenberg W."/>
            <person name="Hermansen R.A."/>
            <person name="Hu H."/>
            <person name="Hunt B.G."/>
            <person name="Huylmans A.K."/>
            <person name="Khalil S.M."/>
            <person name="Mitchell R.D."/>
            <person name="Munoz-Torres M.C."/>
            <person name="Mustard J.A."/>
            <person name="Pan H."/>
            <person name="Reese J.T."/>
            <person name="Scharf M.E."/>
            <person name="Sun F."/>
            <person name="Vogel H."/>
            <person name="Xiao J."/>
            <person name="Yang W."/>
            <person name="Yang Z."/>
            <person name="Yang Z."/>
            <person name="Zhou J."/>
            <person name="Zhu J."/>
            <person name="Brent C.S."/>
            <person name="Elsik C.G."/>
            <person name="Goodisman M.A."/>
            <person name="Liberles D.A."/>
            <person name="Roe R.M."/>
            <person name="Vargo E.L."/>
            <person name="Vilcinskas A."/>
            <person name="Wang J."/>
            <person name="Bornberg-Bauer E."/>
            <person name="Korb J."/>
            <person name="Zhang G."/>
            <person name="Liebig J."/>
        </authorList>
    </citation>
    <scope>NUCLEOTIDE SEQUENCE [LARGE SCALE GENOMIC DNA]</scope>
    <source>
        <tissue evidence="4">Whole organism</tissue>
    </source>
</reference>
<dbReference type="SUPFAM" id="SSF74788">
    <property type="entry name" value="Cullin repeat-like"/>
    <property type="match status" value="1"/>
</dbReference>
<feature type="domain" description="Cullin N-terminal" evidence="3">
    <location>
        <begin position="13"/>
        <end position="152"/>
    </location>
</feature>
<dbReference type="InterPro" id="IPR001373">
    <property type="entry name" value="Cullin_N"/>
</dbReference>
<dbReference type="PANTHER" id="PTHR46636">
    <property type="entry name" value="CDK2-ASSOCIATED AND CULLIN DOMAIN-CONTAINING PROTEIN 1"/>
    <property type="match status" value="1"/>
</dbReference>
<evidence type="ECO:0000259" key="3">
    <source>
        <dbReference type="Pfam" id="PF00888"/>
    </source>
</evidence>
<dbReference type="GO" id="GO:0000082">
    <property type="term" value="P:G1/S transition of mitotic cell cycle"/>
    <property type="evidence" value="ECO:0007669"/>
    <property type="project" value="TreeGrafter"/>
</dbReference>
<dbReference type="GO" id="GO:0031625">
    <property type="term" value="F:ubiquitin protein ligase binding"/>
    <property type="evidence" value="ECO:0007669"/>
    <property type="project" value="InterPro"/>
</dbReference>
<evidence type="ECO:0000256" key="1">
    <source>
        <dbReference type="ARBA" id="ARBA00006019"/>
    </source>
</evidence>
<organism evidence="4 5">
    <name type="scientific">Zootermopsis nevadensis</name>
    <name type="common">Dampwood termite</name>
    <dbReference type="NCBI Taxonomy" id="136037"/>
    <lineage>
        <taxon>Eukaryota</taxon>
        <taxon>Metazoa</taxon>
        <taxon>Ecdysozoa</taxon>
        <taxon>Arthropoda</taxon>
        <taxon>Hexapoda</taxon>
        <taxon>Insecta</taxon>
        <taxon>Pterygota</taxon>
        <taxon>Neoptera</taxon>
        <taxon>Polyneoptera</taxon>
        <taxon>Dictyoptera</taxon>
        <taxon>Blattodea</taxon>
        <taxon>Blattoidea</taxon>
        <taxon>Termitoidae</taxon>
        <taxon>Termopsidae</taxon>
        <taxon>Zootermopsis</taxon>
    </lineage>
</organism>
<dbReference type="PANTHER" id="PTHR46636:SF1">
    <property type="entry name" value="CDK2-ASSOCIATED AND CULLIN DOMAIN-CONTAINING PROTEIN 1"/>
    <property type="match status" value="1"/>
</dbReference>
<dbReference type="GO" id="GO:0019901">
    <property type="term" value="F:protein kinase binding"/>
    <property type="evidence" value="ECO:0007669"/>
    <property type="project" value="TreeGrafter"/>
</dbReference>
<dbReference type="GO" id="GO:0006511">
    <property type="term" value="P:ubiquitin-dependent protein catabolic process"/>
    <property type="evidence" value="ECO:0007669"/>
    <property type="project" value="InterPro"/>
</dbReference>
<evidence type="ECO:0000313" key="4">
    <source>
        <dbReference type="EMBL" id="KDR22691.1"/>
    </source>
</evidence>
<dbReference type="InterPro" id="IPR042652">
    <property type="entry name" value="CACUL1"/>
</dbReference>
<feature type="region of interest" description="Disordered" evidence="2">
    <location>
        <begin position="230"/>
        <end position="251"/>
    </location>
</feature>
<keyword evidence="5" id="KW-1185">Reference proteome</keyword>
<protein>
    <recommendedName>
        <fullName evidence="3">Cullin N-terminal domain-containing protein</fullName>
    </recommendedName>
</protein>
<proteinExistence type="inferred from homology"/>
<evidence type="ECO:0000256" key="2">
    <source>
        <dbReference type="SAM" id="MobiDB-lite"/>
    </source>
</evidence>
<dbReference type="Pfam" id="PF00888">
    <property type="entry name" value="Cullin"/>
    <property type="match status" value="1"/>
</dbReference>
<dbReference type="OMA" id="DDYRKNH"/>
<dbReference type="Gene3D" id="1.20.1310.10">
    <property type="entry name" value="Cullin Repeats"/>
    <property type="match status" value="1"/>
</dbReference>
<dbReference type="InParanoid" id="A0A067RFR5"/>
<dbReference type="EMBL" id="KK852498">
    <property type="protein sequence ID" value="KDR22691.1"/>
    <property type="molecule type" value="Genomic_DNA"/>
</dbReference>
<dbReference type="eggNOG" id="KOG2166">
    <property type="taxonomic scope" value="Eukaryota"/>
</dbReference>